<evidence type="ECO:0000256" key="2">
    <source>
        <dbReference type="ARBA" id="ARBA00023002"/>
    </source>
</evidence>
<dbReference type="EC" id="1.-.-.-" evidence="4"/>
<dbReference type="RefSeq" id="WP_290290216.1">
    <property type="nucleotide sequence ID" value="NZ_CP047211.1"/>
</dbReference>
<dbReference type="InterPro" id="IPR057326">
    <property type="entry name" value="KR_dom"/>
</dbReference>
<dbReference type="SMART" id="SM00822">
    <property type="entry name" value="PKS_KR"/>
    <property type="match status" value="1"/>
</dbReference>
<evidence type="ECO:0000313" key="4">
    <source>
        <dbReference type="EMBL" id="MFC3850490.1"/>
    </source>
</evidence>
<name>A0ABV7ZQT4_9CORY</name>
<dbReference type="InterPro" id="IPR036291">
    <property type="entry name" value="NAD(P)-bd_dom_sf"/>
</dbReference>
<dbReference type="PANTHER" id="PTHR43669:SF3">
    <property type="entry name" value="ALCOHOL DEHYDROGENASE, PUTATIVE (AFU_ORTHOLOGUE AFUA_3G03445)-RELATED"/>
    <property type="match status" value="1"/>
</dbReference>
<keyword evidence="2 4" id="KW-0560">Oxidoreductase</keyword>
<comment type="caution">
    <text evidence="4">The sequence shown here is derived from an EMBL/GenBank/DDBJ whole genome shotgun (WGS) entry which is preliminary data.</text>
</comment>
<organism evidence="4 5">
    <name type="scientific">Corynebacterium hansenii</name>
    <dbReference type="NCBI Taxonomy" id="394964"/>
    <lineage>
        <taxon>Bacteria</taxon>
        <taxon>Bacillati</taxon>
        <taxon>Actinomycetota</taxon>
        <taxon>Actinomycetes</taxon>
        <taxon>Mycobacteriales</taxon>
        <taxon>Corynebacteriaceae</taxon>
        <taxon>Corynebacterium</taxon>
    </lineage>
</organism>
<dbReference type="GO" id="GO:0016491">
    <property type="term" value="F:oxidoreductase activity"/>
    <property type="evidence" value="ECO:0007669"/>
    <property type="project" value="UniProtKB-KW"/>
</dbReference>
<dbReference type="Proteomes" id="UP001595751">
    <property type="component" value="Unassembled WGS sequence"/>
</dbReference>
<proteinExistence type="inferred from homology"/>
<protein>
    <submittedName>
        <fullName evidence="4">SDR family NAD(P)-dependent oxidoreductase</fullName>
        <ecNumber evidence="4">1.-.-.-</ecNumber>
    </submittedName>
</protein>
<dbReference type="Pfam" id="PF00106">
    <property type="entry name" value="adh_short"/>
    <property type="match status" value="1"/>
</dbReference>
<keyword evidence="5" id="KW-1185">Reference proteome</keyword>
<evidence type="ECO:0000256" key="1">
    <source>
        <dbReference type="ARBA" id="ARBA00006484"/>
    </source>
</evidence>
<feature type="domain" description="Ketoreductase" evidence="3">
    <location>
        <begin position="5"/>
        <end position="196"/>
    </location>
</feature>
<reference evidence="5" key="1">
    <citation type="journal article" date="2019" name="Int. J. Syst. Evol. Microbiol.">
        <title>The Global Catalogue of Microorganisms (GCM) 10K type strain sequencing project: providing services to taxonomists for standard genome sequencing and annotation.</title>
        <authorList>
            <consortium name="The Broad Institute Genomics Platform"/>
            <consortium name="The Broad Institute Genome Sequencing Center for Infectious Disease"/>
            <person name="Wu L."/>
            <person name="Ma J."/>
        </authorList>
    </citation>
    <scope>NUCLEOTIDE SEQUENCE [LARGE SCALE GENOMIC DNA]</scope>
    <source>
        <strain evidence="5">CCUG 53252</strain>
    </source>
</reference>
<dbReference type="PANTHER" id="PTHR43669">
    <property type="entry name" value="5-KETO-D-GLUCONATE 5-REDUCTASE"/>
    <property type="match status" value="1"/>
</dbReference>
<evidence type="ECO:0000259" key="3">
    <source>
        <dbReference type="SMART" id="SM00822"/>
    </source>
</evidence>
<comment type="similarity">
    <text evidence="1">Belongs to the short-chain dehydrogenases/reductases (SDR) family.</text>
</comment>
<accession>A0ABV7ZQT4</accession>
<sequence length="246" mass="25340">MTHTPSALVTGATRGIGRAIADRLAADGWALTLVARNADALADTADALRAAGSPDVLVCPADLSDADSAAAPIAAHGEKYGSLDALILNAGMGLRAPFADMPLRRFDKLFAINVRAPFVMMQAATPLLTAAAEARPDKGAKVVALASSTGVYAEEGYAAYGASKAALISMLETYTIEHSGAGVMATTLSPGYVDTDMTDWVDEQTRATMLSADDLAVMTTALLDLSSRAFVKNITLTRAGTPGYGA</sequence>
<evidence type="ECO:0000313" key="5">
    <source>
        <dbReference type="Proteomes" id="UP001595751"/>
    </source>
</evidence>
<dbReference type="SUPFAM" id="SSF51735">
    <property type="entry name" value="NAD(P)-binding Rossmann-fold domains"/>
    <property type="match status" value="1"/>
</dbReference>
<dbReference type="EMBL" id="JBHRZN010000003">
    <property type="protein sequence ID" value="MFC3850490.1"/>
    <property type="molecule type" value="Genomic_DNA"/>
</dbReference>
<gene>
    <name evidence="4" type="ORF">ACFORJ_09995</name>
</gene>
<dbReference type="CDD" id="cd05233">
    <property type="entry name" value="SDR_c"/>
    <property type="match status" value="1"/>
</dbReference>
<dbReference type="PRINTS" id="PR00081">
    <property type="entry name" value="GDHRDH"/>
</dbReference>
<dbReference type="InterPro" id="IPR002347">
    <property type="entry name" value="SDR_fam"/>
</dbReference>
<dbReference type="Gene3D" id="3.40.50.720">
    <property type="entry name" value="NAD(P)-binding Rossmann-like Domain"/>
    <property type="match status" value="1"/>
</dbReference>